<evidence type="ECO:0000256" key="2">
    <source>
        <dbReference type="ARBA" id="ARBA00022553"/>
    </source>
</evidence>
<dbReference type="Pfam" id="PF00072">
    <property type="entry name" value="Response_reg"/>
    <property type="match status" value="1"/>
</dbReference>
<dbReference type="SMART" id="SM00448">
    <property type="entry name" value="REC"/>
    <property type="match status" value="1"/>
</dbReference>
<dbReference type="CDD" id="cd17593">
    <property type="entry name" value="REC_CheC-like"/>
    <property type="match status" value="1"/>
</dbReference>
<protein>
    <submittedName>
        <fullName evidence="5">Response regulator</fullName>
    </submittedName>
</protein>
<evidence type="ECO:0000256" key="3">
    <source>
        <dbReference type="PROSITE-ProRule" id="PRU00169"/>
    </source>
</evidence>
<evidence type="ECO:0000259" key="4">
    <source>
        <dbReference type="PROSITE" id="PS50110"/>
    </source>
</evidence>
<dbReference type="PROSITE" id="PS50110">
    <property type="entry name" value="RESPONSE_REGULATORY"/>
    <property type="match status" value="1"/>
</dbReference>
<dbReference type="EMBL" id="NBIM01000002">
    <property type="protein sequence ID" value="OXY81814.1"/>
    <property type="molecule type" value="Genomic_DNA"/>
</dbReference>
<dbReference type="InterPro" id="IPR001789">
    <property type="entry name" value="Sig_transdc_resp-reg_receiver"/>
</dbReference>
<comment type="caution">
    <text evidence="5">The sequence shown here is derived from an EMBL/GenBank/DDBJ whole genome shotgun (WGS) entry which is preliminary data.</text>
</comment>
<dbReference type="Proteomes" id="UP000242757">
    <property type="component" value="Unassembled WGS sequence"/>
</dbReference>
<proteinExistence type="predicted"/>
<dbReference type="CDD" id="cd17910">
    <property type="entry name" value="CheC_ClassII"/>
    <property type="match status" value="1"/>
</dbReference>
<dbReference type="InterPro" id="IPR011006">
    <property type="entry name" value="CheY-like_superfamily"/>
</dbReference>
<accession>A0A233REJ4</accession>
<keyword evidence="6" id="KW-1185">Reference proteome</keyword>
<keyword evidence="1" id="KW-0145">Chemotaxis</keyword>
<evidence type="ECO:0000313" key="6">
    <source>
        <dbReference type="Proteomes" id="UP000242757"/>
    </source>
</evidence>
<dbReference type="OrthoDB" id="281471at2"/>
<name>A0A233REJ4_9GAMM</name>
<keyword evidence="2 3" id="KW-0597">Phosphoprotein</keyword>
<gene>
    <name evidence="5" type="ORF">B6S08_10175</name>
</gene>
<feature type="domain" description="Response regulatory" evidence="4">
    <location>
        <begin position="4"/>
        <end position="119"/>
    </location>
</feature>
<reference evidence="5 6" key="1">
    <citation type="submission" date="2017-08" db="EMBL/GenBank/DDBJ databases">
        <title>A Genome Sequence of Oceanimonas doudoroffii ATCC 27123T.</title>
        <authorList>
            <person name="Brennan M.A."/>
            <person name="Maclea K.S."/>
            <person name="Mcclelland W.D."/>
            <person name="Trachtenberg A.M."/>
        </authorList>
    </citation>
    <scope>NUCLEOTIDE SEQUENCE [LARGE SCALE GENOMIC DNA]</scope>
    <source>
        <strain evidence="5 6">ATCC 27123</strain>
    </source>
</reference>
<dbReference type="Gene3D" id="3.40.50.2300">
    <property type="match status" value="1"/>
</dbReference>
<dbReference type="RefSeq" id="WP_094200702.1">
    <property type="nucleotide sequence ID" value="NZ_NBIM01000002.1"/>
</dbReference>
<dbReference type="InterPro" id="IPR050595">
    <property type="entry name" value="Bact_response_regulator"/>
</dbReference>
<evidence type="ECO:0000256" key="1">
    <source>
        <dbReference type="ARBA" id="ARBA00022500"/>
    </source>
</evidence>
<dbReference type="GO" id="GO:0000160">
    <property type="term" value="P:phosphorelay signal transduction system"/>
    <property type="evidence" value="ECO:0007669"/>
    <property type="project" value="InterPro"/>
</dbReference>
<feature type="modified residue" description="4-aspartylphosphate" evidence="3">
    <location>
        <position position="54"/>
    </location>
</feature>
<dbReference type="PANTHER" id="PTHR44591">
    <property type="entry name" value="STRESS RESPONSE REGULATOR PROTEIN 1"/>
    <property type="match status" value="1"/>
</dbReference>
<dbReference type="AlphaFoldDB" id="A0A233REJ4"/>
<dbReference type="SUPFAM" id="SSF103039">
    <property type="entry name" value="CheC-like"/>
    <property type="match status" value="1"/>
</dbReference>
<dbReference type="PANTHER" id="PTHR44591:SF24">
    <property type="entry name" value="PROTEIN-GLUTAMATE METHYLESTERASE_PROTEIN-GLUTAMINE GLUTAMINASE 1"/>
    <property type="match status" value="1"/>
</dbReference>
<sequence>MTIRILICDDSAVARRQIARALPSPLTTRLEFASHGKEALALLRQTRFDLLLLDLNMPGLDGYEVLKALRREQLEVMTLVVSADIQPEACRRVQALGAMGFLAKPVNRNALTDLLRRYGLYAPQQDGNALHTPSPQESLALTDYLQEVANIAMGRATALLARLLNTFIPQPVPLVAPIARAELSLAISTATDEGFSAVCQGFVGAGLAGEALLLFSDSSLEEMARLLHYSPSDTTAPDVEILMDVSSILFGAFLKGLGDQFDVRLGLAQPKVLGRHLPVSTLLEYHGNHHHQQQLLCIEIPYALEQQHIYCNLLVLLTEASIRSLEQKLSYLTE</sequence>
<organism evidence="5 6">
    <name type="scientific">Oceanimonas doudoroffii</name>
    <dbReference type="NCBI Taxonomy" id="84158"/>
    <lineage>
        <taxon>Bacteria</taxon>
        <taxon>Pseudomonadati</taxon>
        <taxon>Pseudomonadota</taxon>
        <taxon>Gammaproteobacteria</taxon>
        <taxon>Aeromonadales</taxon>
        <taxon>Aeromonadaceae</taxon>
        <taxon>Oceanimonas</taxon>
    </lineage>
</organism>
<dbReference type="SUPFAM" id="SSF52172">
    <property type="entry name" value="CheY-like"/>
    <property type="match status" value="1"/>
</dbReference>
<dbReference type="GO" id="GO:0006935">
    <property type="term" value="P:chemotaxis"/>
    <property type="evidence" value="ECO:0007669"/>
    <property type="project" value="UniProtKB-KW"/>
</dbReference>
<dbReference type="Gene3D" id="3.40.1550.10">
    <property type="entry name" value="CheC-like"/>
    <property type="match status" value="1"/>
</dbReference>
<evidence type="ECO:0000313" key="5">
    <source>
        <dbReference type="EMBL" id="OXY81814.1"/>
    </source>
</evidence>
<dbReference type="InterPro" id="IPR028976">
    <property type="entry name" value="CheC-like_sf"/>
</dbReference>